<dbReference type="Proteomes" id="UP000037395">
    <property type="component" value="Unassembled WGS sequence"/>
</dbReference>
<protein>
    <submittedName>
        <fullName evidence="2">Uncharacterized protein</fullName>
    </submittedName>
</protein>
<comment type="caution">
    <text evidence="2">The sequence shown here is derived from an EMBL/GenBank/DDBJ whole genome shotgun (WGS) entry which is preliminary data.</text>
</comment>
<dbReference type="GeneID" id="97489672"/>
<evidence type="ECO:0000313" key="2">
    <source>
        <dbReference type="EMBL" id="OEV39022.1"/>
    </source>
</evidence>
<evidence type="ECO:0000313" key="3">
    <source>
        <dbReference type="Proteomes" id="UP000037395"/>
    </source>
</evidence>
<dbReference type="OrthoDB" id="4245053at2"/>
<proteinExistence type="predicted"/>
<dbReference type="RefSeq" id="WP_030557547.1">
    <property type="nucleotide sequence ID" value="NZ_BMUB01000031.1"/>
</dbReference>
<name>A0A1E7NEC5_KITAU</name>
<gene>
    <name evidence="2" type="ORF">HS99_0018130</name>
</gene>
<organism evidence="2 3">
    <name type="scientific">Kitasatospora aureofaciens</name>
    <name type="common">Streptomyces aureofaciens</name>
    <dbReference type="NCBI Taxonomy" id="1894"/>
    <lineage>
        <taxon>Bacteria</taxon>
        <taxon>Bacillati</taxon>
        <taxon>Actinomycetota</taxon>
        <taxon>Actinomycetes</taxon>
        <taxon>Kitasatosporales</taxon>
        <taxon>Streptomycetaceae</taxon>
        <taxon>Kitasatospora</taxon>
    </lineage>
</organism>
<accession>A0A1E7NEC5</accession>
<evidence type="ECO:0000256" key="1">
    <source>
        <dbReference type="SAM" id="MobiDB-lite"/>
    </source>
</evidence>
<dbReference type="KEGG" id="kau:B6264_30400"/>
<dbReference type="EMBL" id="JPRF03000002">
    <property type="protein sequence ID" value="OEV39022.1"/>
    <property type="molecule type" value="Genomic_DNA"/>
</dbReference>
<keyword evidence="3" id="KW-1185">Reference proteome</keyword>
<feature type="region of interest" description="Disordered" evidence="1">
    <location>
        <begin position="1"/>
        <end position="38"/>
    </location>
</feature>
<sequence length="86" mass="9124">MPRTTMPVTGVHADGTACTHQVNQRTGRPKDSNSDCPGRTGYGATCSACGETVTNYLKLLVTPEVTKHLRQHTSTAPQAEPTGEAK</sequence>
<reference evidence="2" key="1">
    <citation type="submission" date="2016-08" db="EMBL/GenBank/DDBJ databases">
        <title>Sequencing, Assembly and Comparative Genomics of S. aureofaciens ATCC 10762.</title>
        <authorList>
            <person name="Gradnigo J.S."/>
            <person name="Johnson N."/>
            <person name="Somerville G.A."/>
        </authorList>
    </citation>
    <scope>NUCLEOTIDE SEQUENCE [LARGE SCALE GENOMIC DNA]</scope>
    <source>
        <strain evidence="2">ATCC 10762</strain>
    </source>
</reference>
<dbReference type="AlphaFoldDB" id="A0A1E7NEC5"/>